<dbReference type="GO" id="GO:0003677">
    <property type="term" value="F:DNA binding"/>
    <property type="evidence" value="ECO:0007669"/>
    <property type="project" value="InterPro"/>
</dbReference>
<dbReference type="Gene3D" id="1.10.10.60">
    <property type="entry name" value="Homeodomain-like"/>
    <property type="match status" value="1"/>
</dbReference>
<dbReference type="Pfam" id="PF13332">
    <property type="entry name" value="Fil_haemagg_2"/>
    <property type="match status" value="1"/>
</dbReference>
<dbReference type="NCBIfam" id="NF033516">
    <property type="entry name" value="transpos_IS3"/>
    <property type="match status" value="1"/>
</dbReference>
<gene>
    <name evidence="2" type="ORF">Tci_000640</name>
</gene>
<dbReference type="GO" id="GO:0006313">
    <property type="term" value="P:DNA transposition"/>
    <property type="evidence" value="ECO:0007669"/>
    <property type="project" value="InterPro"/>
</dbReference>
<name>A0A699GHF6_TANCI</name>
<dbReference type="InterPro" id="IPR025948">
    <property type="entry name" value="HTH-like_dom"/>
</dbReference>
<reference evidence="2" key="1">
    <citation type="journal article" date="2019" name="Sci. Rep.">
        <title>Draft genome of Tanacetum cinerariifolium, the natural source of mosquito coil.</title>
        <authorList>
            <person name="Yamashiro T."/>
            <person name="Shiraishi A."/>
            <person name="Satake H."/>
            <person name="Nakayama K."/>
        </authorList>
    </citation>
    <scope>NUCLEOTIDE SEQUENCE</scope>
</reference>
<dbReference type="InterPro" id="IPR036397">
    <property type="entry name" value="RNaseH_sf"/>
</dbReference>
<dbReference type="AlphaFoldDB" id="A0A699GHF6"/>
<dbReference type="PANTHER" id="PTHR46889">
    <property type="entry name" value="TRANSPOSASE INSF FOR INSERTION SEQUENCE IS3B-RELATED"/>
    <property type="match status" value="1"/>
</dbReference>
<evidence type="ECO:0000313" key="2">
    <source>
        <dbReference type="EMBL" id="GEU28662.1"/>
    </source>
</evidence>
<organism evidence="2">
    <name type="scientific">Tanacetum cinerariifolium</name>
    <name type="common">Dalmatian daisy</name>
    <name type="synonym">Chrysanthemum cinerariifolium</name>
    <dbReference type="NCBI Taxonomy" id="118510"/>
    <lineage>
        <taxon>Eukaryota</taxon>
        <taxon>Viridiplantae</taxon>
        <taxon>Streptophyta</taxon>
        <taxon>Embryophyta</taxon>
        <taxon>Tracheophyta</taxon>
        <taxon>Spermatophyta</taxon>
        <taxon>Magnoliopsida</taxon>
        <taxon>eudicotyledons</taxon>
        <taxon>Gunneridae</taxon>
        <taxon>Pentapetalae</taxon>
        <taxon>asterids</taxon>
        <taxon>campanulids</taxon>
        <taxon>Asterales</taxon>
        <taxon>Asteraceae</taxon>
        <taxon>Asteroideae</taxon>
        <taxon>Anthemideae</taxon>
        <taxon>Anthemidinae</taxon>
        <taxon>Tanacetum</taxon>
    </lineage>
</organism>
<dbReference type="Gene3D" id="3.30.420.10">
    <property type="entry name" value="Ribonuclease H-like superfamily/Ribonuclease H"/>
    <property type="match status" value="2"/>
</dbReference>
<feature type="domain" description="Integrase catalytic" evidence="1">
    <location>
        <begin position="851"/>
        <end position="965"/>
    </location>
</feature>
<dbReference type="InterPro" id="IPR009057">
    <property type="entry name" value="Homeodomain-like_sf"/>
</dbReference>
<dbReference type="GO" id="GO:0015074">
    <property type="term" value="P:DNA integration"/>
    <property type="evidence" value="ECO:0007669"/>
    <property type="project" value="InterPro"/>
</dbReference>
<dbReference type="InterPro" id="IPR048020">
    <property type="entry name" value="Transpos_IS3"/>
</dbReference>
<dbReference type="InterPro" id="IPR025157">
    <property type="entry name" value="Hemagglutinin_rpt"/>
</dbReference>
<sequence length="965" mass="102679">GKPLVICCDNGPEYISAVTSAWAAKRGIRIDFIQPGQPQKNAYVERYNRTIRNQLQIVSGGDTTIKGAVADANQVIAAVNGNLNLESLQDLAKFDSKNQSISVSGTVGFGASVSGSYSQSSIHNDYASVQEQSGIRAGDGGFQITVGGNTDLKGAVISSTEAGNSGSSLTTATLTTSDVANHAISEGSSIGVSGGYSVAGTGTQNKYVSNVGGKGGATGGMPAVAKVSENDSSSTRSGIGGAVIITDDAAQRSLTGKGADESIAGLNRDVTTGVDTSGRIGNGLDKQAMQATMEVTKEFVQAAAPLVANLVGDFGTQKQKDAKQEMDRSNRLAQEARANGDEEGAKHYQALADQAQTSYDSWGDNGANRIALHAGTQGLIGALVGGGIGAASSASGVVGGNLGQQLALAEHDGELVGRLLPGGQCGLGGHCPGPVCRRPLGHQIPHRSGNVATPVAAGDSVLRVSPGRGERGGVANQVHDAGLNLRLWIDRLDGLGEAAQAVDDGDQHVIKAAVFEFVKHLQPEFGALGLFDPQAQHFLAAVGADPQRQVHGLVLDGAFVPNFQAQCVEIDDRIHRFERALLPLRDLVEHFVGDSGNEVRRDLRAIQFQQVQLAAKRQHLLRAAAVAVILAGLAFAGQVVAQLGQEFKREAVKLLGQPGASKAAIARDLGIGANLLGRWCRDANVDAEVSVGREKVSAQEYERMRRELAKVKMERDIKKGARLLRSRPQVKYGFIAKYRTIWPTRTMCRLLGVSSSGFYDWLGRPASAHERENAELLKAIKDSHEASDGTYGSPRIVRDLIDAGFTCSENRVARLMSAAGIKARHKRRRAPGQLDSPVHAIAPNLLDRQFEATGPNQKWAADFTYVCTGEGWLFVAVVLDLYSRRVVGWSMQPTMTAQLVMDALMMAIFRRGRPRAVLHHSDQGAQGGFNRSSQHQIIEQILDTRPVLRPEFSNPMFFVVWNSMH</sequence>
<dbReference type="InterPro" id="IPR001584">
    <property type="entry name" value="Integrase_cat-core"/>
</dbReference>
<dbReference type="InterPro" id="IPR050900">
    <property type="entry name" value="Transposase_IS3/IS150/IS904"/>
</dbReference>
<dbReference type="Pfam" id="PF01527">
    <property type="entry name" value="HTH_Tnp_1"/>
    <property type="match status" value="1"/>
</dbReference>
<dbReference type="Pfam" id="PF13276">
    <property type="entry name" value="HTH_21"/>
    <property type="match status" value="1"/>
</dbReference>
<feature type="non-terminal residue" evidence="2">
    <location>
        <position position="1"/>
    </location>
</feature>
<evidence type="ECO:0000259" key="1">
    <source>
        <dbReference type="PROSITE" id="PS50994"/>
    </source>
</evidence>
<dbReference type="SUPFAM" id="SSF46689">
    <property type="entry name" value="Homeodomain-like"/>
    <property type="match status" value="1"/>
</dbReference>
<dbReference type="PROSITE" id="PS50994">
    <property type="entry name" value="INTEGRASE"/>
    <property type="match status" value="2"/>
</dbReference>
<accession>A0A699GHF6</accession>
<protein>
    <recommendedName>
        <fullName evidence="1">Integrase catalytic domain-containing protein</fullName>
    </recommendedName>
</protein>
<comment type="caution">
    <text evidence="2">The sequence shown here is derived from an EMBL/GenBank/DDBJ whole genome shotgun (WGS) entry which is preliminary data.</text>
</comment>
<dbReference type="Pfam" id="PF00665">
    <property type="entry name" value="rve"/>
    <property type="match status" value="1"/>
</dbReference>
<dbReference type="InterPro" id="IPR012337">
    <property type="entry name" value="RNaseH-like_sf"/>
</dbReference>
<dbReference type="GO" id="GO:0004803">
    <property type="term" value="F:transposase activity"/>
    <property type="evidence" value="ECO:0007669"/>
    <property type="project" value="InterPro"/>
</dbReference>
<proteinExistence type="predicted"/>
<dbReference type="InterPro" id="IPR002514">
    <property type="entry name" value="Transposase_8"/>
</dbReference>
<feature type="domain" description="Integrase catalytic" evidence="1">
    <location>
        <begin position="1"/>
        <end position="104"/>
    </location>
</feature>
<dbReference type="PANTHER" id="PTHR46889:SF4">
    <property type="entry name" value="TRANSPOSASE INSO FOR INSERTION SEQUENCE ELEMENT IS911B-RELATED"/>
    <property type="match status" value="1"/>
</dbReference>
<dbReference type="EMBL" id="BKCJ010000013">
    <property type="protein sequence ID" value="GEU28662.1"/>
    <property type="molecule type" value="Genomic_DNA"/>
</dbReference>
<dbReference type="SUPFAM" id="SSF53098">
    <property type="entry name" value="Ribonuclease H-like"/>
    <property type="match status" value="2"/>
</dbReference>